<dbReference type="InterPro" id="IPR019407">
    <property type="entry name" value="CTU2"/>
</dbReference>
<comment type="function">
    <text evidence="3">Plays a central role in 2-thiolation of mcm(5)S(2)U at tRNA wobble positions of tRNA(Lys), tRNA(Glu) and tRNA(Gln). May act by forming a heterodimer with NCS6 that ligates sulfur from thiocarboxylated URM1 onto the uridine of tRNAs at wobble position. Prior mcm(5) tRNA modification by the elongator complex is required for 2-thiolation. May also be involved in protein urmylation.</text>
</comment>
<dbReference type="GO" id="GO:0000049">
    <property type="term" value="F:tRNA binding"/>
    <property type="evidence" value="ECO:0007669"/>
    <property type="project" value="InterPro"/>
</dbReference>
<dbReference type="EMBL" id="AYSA01000138">
    <property type="protein sequence ID" value="ESZ96383.1"/>
    <property type="molecule type" value="Genomic_DNA"/>
</dbReference>
<name>W9CK80_SCLBF</name>
<dbReference type="STRING" id="1432307.W9CK80"/>
<evidence type="ECO:0000256" key="1">
    <source>
        <dbReference type="ARBA" id="ARBA00022490"/>
    </source>
</evidence>
<dbReference type="OrthoDB" id="25129at2759"/>
<dbReference type="HOGENOM" id="CLU_024534_3_0_1"/>
<evidence type="ECO:0000256" key="2">
    <source>
        <dbReference type="ARBA" id="ARBA00022694"/>
    </source>
</evidence>
<protein>
    <recommendedName>
        <fullName evidence="3">Cytoplasmic tRNA 2-thiolation protein 2</fullName>
    </recommendedName>
</protein>
<organism evidence="4 5">
    <name type="scientific">Sclerotinia borealis (strain F-4128)</name>
    <dbReference type="NCBI Taxonomy" id="1432307"/>
    <lineage>
        <taxon>Eukaryota</taxon>
        <taxon>Fungi</taxon>
        <taxon>Dikarya</taxon>
        <taxon>Ascomycota</taxon>
        <taxon>Pezizomycotina</taxon>
        <taxon>Leotiomycetes</taxon>
        <taxon>Helotiales</taxon>
        <taxon>Sclerotiniaceae</taxon>
        <taxon>Sclerotinia</taxon>
    </lineage>
</organism>
<proteinExistence type="inferred from homology"/>
<evidence type="ECO:0000313" key="5">
    <source>
        <dbReference type="Proteomes" id="UP000019487"/>
    </source>
</evidence>
<dbReference type="GO" id="GO:0005829">
    <property type="term" value="C:cytosol"/>
    <property type="evidence" value="ECO:0007669"/>
    <property type="project" value="TreeGrafter"/>
</dbReference>
<sequence length="384" mass="42362">MAMATTNSEEVHLSAEQPSLICKKCNEFQATLQIRSESVCQKCFSQYIKTKAVKRMETYKGKRFSKVPQKLLLPLSFGPSSSCLLHMLDGHLQTQHERMNRASYELFVVHIDLYLDDTDREASAALLQKYETQYPKHSYTSYGLQEALQLEGINWASLGISDLPTQGNRASSLDLQRIVSSMSSATSRADIVSTLLNRLLVDVAKRNDCESILFGDTTTRLAEKTLTETAKGRGFSLPWQVSDGPSPYGIGLNYPLRDILKKEIMTFSSSTIPLSDLVVYQQPPSHISASSKSTTIDDLMAQYFESVEENFPSIVANVVRTSSKLKPTTDDTSKGCGLCGLPVAEGTDGIYGWGGDQNPDSRPSRENISSDTVLCYGCSRSING</sequence>
<dbReference type="Proteomes" id="UP000019487">
    <property type="component" value="Unassembled WGS sequence"/>
</dbReference>
<accession>W9CK80</accession>
<dbReference type="GO" id="GO:0002143">
    <property type="term" value="P:tRNA wobble position uridine thiolation"/>
    <property type="evidence" value="ECO:0007669"/>
    <property type="project" value="TreeGrafter"/>
</dbReference>
<dbReference type="PANTHER" id="PTHR20882">
    <property type="entry name" value="CYTOPLASMIC TRNA 2-THIOLATION PROTEIN 2"/>
    <property type="match status" value="1"/>
</dbReference>
<dbReference type="GO" id="GO:0016783">
    <property type="term" value="F:sulfurtransferase activity"/>
    <property type="evidence" value="ECO:0007669"/>
    <property type="project" value="TreeGrafter"/>
</dbReference>
<evidence type="ECO:0000313" key="4">
    <source>
        <dbReference type="EMBL" id="ESZ96383.1"/>
    </source>
</evidence>
<comment type="subcellular location">
    <subcellularLocation>
        <location evidence="3">Cytoplasm</location>
    </subcellularLocation>
</comment>
<dbReference type="GO" id="GO:0032447">
    <property type="term" value="P:protein urmylation"/>
    <property type="evidence" value="ECO:0007669"/>
    <property type="project" value="UniProtKB-UniRule"/>
</dbReference>
<dbReference type="UniPathway" id="UPA00988"/>
<evidence type="ECO:0000256" key="3">
    <source>
        <dbReference type="HAMAP-Rule" id="MF_03054"/>
    </source>
</evidence>
<dbReference type="Pfam" id="PF10288">
    <property type="entry name" value="CTU2"/>
    <property type="match status" value="1"/>
</dbReference>
<dbReference type="SUPFAM" id="SSF52402">
    <property type="entry name" value="Adenine nucleotide alpha hydrolases-like"/>
    <property type="match status" value="1"/>
</dbReference>
<keyword evidence="1 3" id="KW-0963">Cytoplasm</keyword>
<dbReference type="AlphaFoldDB" id="W9CK80"/>
<dbReference type="Gene3D" id="3.40.50.620">
    <property type="entry name" value="HUPs"/>
    <property type="match status" value="1"/>
</dbReference>
<gene>
    <name evidence="3" type="primary">NCS2</name>
    <name evidence="3" type="synonym">CTU2</name>
    <name evidence="4" type="ORF">SBOR_3215</name>
</gene>
<dbReference type="GO" id="GO:0016779">
    <property type="term" value="F:nucleotidyltransferase activity"/>
    <property type="evidence" value="ECO:0007669"/>
    <property type="project" value="UniProtKB-UniRule"/>
</dbReference>
<comment type="pathway">
    <text evidence="3">tRNA modification; 5-methoxycarbonylmethyl-2-thiouridine-tRNA biosynthesis.</text>
</comment>
<dbReference type="HAMAP" id="MF_03054">
    <property type="entry name" value="CTU2"/>
    <property type="match status" value="1"/>
</dbReference>
<reference evidence="4 5" key="1">
    <citation type="journal article" date="2014" name="Genome Announc.">
        <title>Draft genome sequence of Sclerotinia borealis, a psychrophilic plant pathogenic fungus.</title>
        <authorList>
            <person name="Mardanov A.V."/>
            <person name="Beletsky A.V."/>
            <person name="Kadnikov V.V."/>
            <person name="Ignatov A.N."/>
            <person name="Ravin N.V."/>
        </authorList>
    </citation>
    <scope>NUCLEOTIDE SEQUENCE [LARGE SCALE GENOMIC DNA]</scope>
    <source>
        <strain evidence="5">F-4157</strain>
    </source>
</reference>
<dbReference type="PANTHER" id="PTHR20882:SF14">
    <property type="entry name" value="CYTOPLASMIC TRNA 2-THIOLATION PROTEIN 2"/>
    <property type="match status" value="1"/>
</dbReference>
<dbReference type="InterPro" id="IPR014729">
    <property type="entry name" value="Rossmann-like_a/b/a_fold"/>
</dbReference>
<comment type="caution">
    <text evidence="4">The sequence shown here is derived from an EMBL/GenBank/DDBJ whole genome shotgun (WGS) entry which is preliminary data.</text>
</comment>
<keyword evidence="5" id="KW-1185">Reference proteome</keyword>
<comment type="similarity">
    <text evidence="3">Belongs to the CTU2/NCS2 family.</text>
</comment>
<keyword evidence="2 3" id="KW-0819">tRNA processing</keyword>